<keyword evidence="1" id="KW-0812">Transmembrane</keyword>
<reference evidence="2" key="1">
    <citation type="journal article" date="2015" name="Nature">
        <title>Complex archaea that bridge the gap between prokaryotes and eukaryotes.</title>
        <authorList>
            <person name="Spang A."/>
            <person name="Saw J.H."/>
            <person name="Jorgensen S.L."/>
            <person name="Zaremba-Niedzwiedzka K."/>
            <person name="Martijn J."/>
            <person name="Lind A.E."/>
            <person name="van Eijk R."/>
            <person name="Schleper C."/>
            <person name="Guy L."/>
            <person name="Ettema T.J."/>
        </authorList>
    </citation>
    <scope>NUCLEOTIDE SEQUENCE</scope>
</reference>
<keyword evidence="1" id="KW-1133">Transmembrane helix</keyword>
<comment type="caution">
    <text evidence="2">The sequence shown here is derived from an EMBL/GenBank/DDBJ whole genome shotgun (WGS) entry which is preliminary data.</text>
</comment>
<protein>
    <submittedName>
        <fullName evidence="2">Uncharacterized protein</fullName>
    </submittedName>
</protein>
<organism evidence="2">
    <name type="scientific">marine sediment metagenome</name>
    <dbReference type="NCBI Taxonomy" id="412755"/>
    <lineage>
        <taxon>unclassified sequences</taxon>
        <taxon>metagenomes</taxon>
        <taxon>ecological metagenomes</taxon>
    </lineage>
</organism>
<feature type="non-terminal residue" evidence="2">
    <location>
        <position position="1"/>
    </location>
</feature>
<proteinExistence type="predicted"/>
<sequence length="1354" mass="154462">KDYSNTKGINSSLTPVEQLVGYKAKIPLINKEFEYPIQYISIDFVKQSGAIPIYFARDIIINKSYYAIEDGNLYFTKSLEEIVSEQYLEFETELQQANLFLTTIYFDIHIFFDRFVPDNTTKTNNLALAQATSYAIMDYFNQYTYAEVTANMISEIAYTETLTFWSTLISTPLIALGSWAIMGTQTFLAQAEVGTVKALLTQLIGQFITAPIKEVFQEIIEDGFKEAIAENFVDLLGGTEDVGFWLSSIWTSAREVGGALGQITLGKSGGTKTSLSTVASIVSARLSGDTEIKNNIINQLKYDLAQKKQAAQQKRAKMSTWQKLMNSGAFKGILMMTSAFLFGSLSFLGVNKMLKSTIKISSQAYGEAKAISHANRKKGIIKSHGENNFYENLKNMENKMKRPGSIDGSALSDIFRGKQKSDTNTDLENPPAINIANRINPNPQLLKSESSFGYSPHKFGFFEFPAPEFEIMEGREKNRQLQESFRETERNEERIAEYNDYNDLADYGIQYSPSKDTNINDFLKEEMQLTDRILAYNVFVNGKEIEPRSWSDLEISPKDRVAVIPYAGFTEIIHDIEAKLKLEVEKDIDKQENSLTFLQPWEIETLENLYYRRKDIFYEKTSSFTAGTISPNAAHYKFLIDRITKVLLDNHVIASVNPEVIGELISPSGSKGAYQDKMSKLRTGKASGGFGLTEANLDILYANIWYKIQTKVISNEIKENILRQINSIFSTQFNFYGYKSENPFYTKIKQAYMNLVKVSKESGIITSFSKEKFNKDFNFDPHLNNLKKGSIPYKQTWVDLGSRLIEKLRNNLGTDSGVSFIPIINSIITEISAAISNERKSIDILKESRNSKGEITLPDGMKKNLLRDIINCPDTDVLKMIDSLKQLDFLLFDYPSYRDTSVTYITSYFISPDFRSLAYIERLEQRFYRLELSDFEKVNLRDEIDKETLNKLKEHVKNVVSAFIQSSGINNYDLVGKTYETKDLRDLQLEAIRTIWKAAAFKEDNFFISFEQVTNIFDIYPNFYSDHVSSSGMMTDFLVMKFANKLDEFIFEESSIVITDPTLSNNKLNVYIDAKNKLLEYMQLNDETMEVWLKSNPKTWFDNLFTPSTAGRSVGYTIGWGDPLYRGFAVSMDLFGLLGISPLTGRLIPDAVFDTNDPLSYALHHLDGNTLSLAMYNQILVVGANTLGYHLAYQTMSNTQQLTLKVGLERLLQIGFKKSSASLISGTQVREWITLNDFKQIFPDSLKFTVKFKGTTYTNSLRELWEMVFGFGSGTIGMNLFDINSQIQSVKDDGYIGWMQDKYPVAEERFLKNAERFVSQFVKLIDQNLFTGTYSEKDLVYRWHVYLMRKIFRI</sequence>
<dbReference type="EMBL" id="LAZR01007378">
    <property type="protein sequence ID" value="KKM85641.1"/>
    <property type="molecule type" value="Genomic_DNA"/>
</dbReference>
<evidence type="ECO:0000256" key="1">
    <source>
        <dbReference type="SAM" id="Phobius"/>
    </source>
</evidence>
<keyword evidence="1" id="KW-0472">Membrane</keyword>
<evidence type="ECO:0000313" key="2">
    <source>
        <dbReference type="EMBL" id="KKM85641.1"/>
    </source>
</evidence>
<feature type="transmembrane region" description="Helical" evidence="1">
    <location>
        <begin position="328"/>
        <end position="350"/>
    </location>
</feature>
<gene>
    <name evidence="2" type="ORF">LCGC14_1286990</name>
</gene>
<name>A0A0F9LEG0_9ZZZZ</name>
<accession>A0A0F9LEG0</accession>